<dbReference type="InterPro" id="IPR042070">
    <property type="entry name" value="PucR_C-HTH_sf"/>
</dbReference>
<dbReference type="RefSeq" id="WP_100513605.1">
    <property type="nucleotide sequence ID" value="NZ_PEBK01000010.1"/>
</dbReference>
<feature type="domain" description="PucR C-terminal helix-turn-helix" evidence="3">
    <location>
        <begin position="467"/>
        <end position="525"/>
    </location>
</feature>
<dbReference type="EMBL" id="PEBK01000010">
    <property type="protein sequence ID" value="PJM74587.1"/>
    <property type="molecule type" value="Genomic_DNA"/>
</dbReference>
<evidence type="ECO:0000259" key="3">
    <source>
        <dbReference type="Pfam" id="PF13556"/>
    </source>
</evidence>
<dbReference type="Gene3D" id="1.10.10.2840">
    <property type="entry name" value="PucR C-terminal helix-turn-helix domain"/>
    <property type="match status" value="1"/>
</dbReference>
<comment type="similarity">
    <text evidence="1">Belongs to the CdaR family.</text>
</comment>
<dbReference type="InterPro" id="IPR051448">
    <property type="entry name" value="CdaR-like_regulators"/>
</dbReference>
<dbReference type="PANTHER" id="PTHR33744">
    <property type="entry name" value="CARBOHYDRATE DIACID REGULATOR"/>
    <property type="match status" value="1"/>
</dbReference>
<feature type="region of interest" description="Disordered" evidence="2">
    <location>
        <begin position="1"/>
        <end position="99"/>
    </location>
</feature>
<keyword evidence="6" id="KW-1185">Reference proteome</keyword>
<feature type="domain" description="CdaR GGDEF-like" evidence="4">
    <location>
        <begin position="299"/>
        <end position="414"/>
    </location>
</feature>
<evidence type="ECO:0000313" key="5">
    <source>
        <dbReference type="EMBL" id="PJM74587.1"/>
    </source>
</evidence>
<evidence type="ECO:0000313" key="6">
    <source>
        <dbReference type="Proteomes" id="UP000231451"/>
    </source>
</evidence>
<feature type="compositionally biased region" description="Basic and acidic residues" evidence="2">
    <location>
        <begin position="10"/>
        <end position="46"/>
    </location>
</feature>
<organism evidence="5 6">
    <name type="scientific">Bifidobacterium simiarum</name>
    <dbReference type="NCBI Taxonomy" id="2045441"/>
    <lineage>
        <taxon>Bacteria</taxon>
        <taxon>Bacillati</taxon>
        <taxon>Actinomycetota</taxon>
        <taxon>Actinomycetes</taxon>
        <taxon>Bifidobacteriales</taxon>
        <taxon>Bifidobacteriaceae</taxon>
        <taxon>Bifidobacterium</taxon>
    </lineage>
</organism>
<dbReference type="InterPro" id="IPR025736">
    <property type="entry name" value="PucR_C-HTH_dom"/>
</dbReference>
<gene>
    <name evidence="5" type="ORF">CSQ87_09295</name>
</gene>
<reference evidence="5 6" key="1">
    <citation type="submission" date="2017-10" db="EMBL/GenBank/DDBJ databases">
        <title>Draft genome sequences of strains TRE 1, TRE 9, TRE H and TRI 7, isolated from tamarins, belonging to four potential novel Bifidobacterium species.</title>
        <authorList>
            <person name="Mattarelli P."/>
            <person name="Modesto M."/>
            <person name="Puglisi E."/>
            <person name="Morelli L."/>
            <person name="Spezio C."/>
            <person name="Bonetti A."/>
            <person name="Sandri C."/>
        </authorList>
    </citation>
    <scope>NUCLEOTIDE SEQUENCE [LARGE SCALE GENOMIC DNA]</scope>
    <source>
        <strain evidence="6">TRI7</strain>
    </source>
</reference>
<feature type="compositionally biased region" description="Polar residues" evidence="2">
    <location>
        <begin position="66"/>
        <end position="76"/>
    </location>
</feature>
<dbReference type="PANTHER" id="PTHR33744:SF7">
    <property type="entry name" value="PUCR FAMILY TRANSCRIPTIONAL REGULATOR"/>
    <property type="match status" value="1"/>
</dbReference>
<protein>
    <recommendedName>
        <fullName evidence="7">PucR C-terminal helix-turn-helix domain-containing protein</fullName>
    </recommendedName>
</protein>
<evidence type="ECO:0000256" key="1">
    <source>
        <dbReference type="ARBA" id="ARBA00006754"/>
    </source>
</evidence>
<proteinExistence type="inferred from homology"/>
<evidence type="ECO:0000256" key="2">
    <source>
        <dbReference type="SAM" id="MobiDB-lite"/>
    </source>
</evidence>
<dbReference type="Pfam" id="PF13556">
    <property type="entry name" value="HTH_30"/>
    <property type="match status" value="1"/>
</dbReference>
<name>A0A2M9HCQ9_9BIFI</name>
<dbReference type="AlphaFoldDB" id="A0A2M9HCQ9"/>
<feature type="compositionally biased region" description="Polar residues" evidence="2">
    <location>
        <begin position="47"/>
        <end position="59"/>
    </location>
</feature>
<dbReference type="Pfam" id="PF17853">
    <property type="entry name" value="GGDEF_2"/>
    <property type="match status" value="1"/>
</dbReference>
<evidence type="ECO:0000259" key="4">
    <source>
        <dbReference type="Pfam" id="PF17853"/>
    </source>
</evidence>
<dbReference type="Proteomes" id="UP000231451">
    <property type="component" value="Unassembled WGS sequence"/>
</dbReference>
<evidence type="ECO:0008006" key="7">
    <source>
        <dbReference type="Google" id="ProtNLM"/>
    </source>
</evidence>
<accession>A0A2M9HCQ9</accession>
<dbReference type="Gene3D" id="3.30.70.2730">
    <property type="match status" value="1"/>
</dbReference>
<comment type="caution">
    <text evidence="5">The sequence shown here is derived from an EMBL/GenBank/DDBJ whole genome shotgun (WGS) entry which is preliminary data.</text>
</comment>
<sequence length="531" mass="58950">MKFSVLHPHRHDDPKDHAEVGHTEKQADTVPRPERQAERQADRQTSRDSAQPTGGSAQSDRGPAQSDRTAAQSAGRDSTGPVSRGSDRVIAQSADSPDRVASAVRQVTDDEPDVAREAQALAERFRLRKPRITEHPDLPPVIHQIIVEAQERMNTEMRWYHDLMPDDKNQLNIVAETAVANFVDWYREVKDAIADPATAAPDLPSPRTDEIFFVAPLEFTKSISLNQVVELTRFIVDSMEANVSRFAEPGQEQATRNAMMYYSREVAFSAANVYASSAQARGDWDARLEALTIADLLDGTASHQVASRLNLLGWRSEFACFAIAGTLAHTGDISLSMAHRHVREAVRTLGGECLISEHDDLTVLLIDPRHGDRGMEPDDFVQALLPLFDDSAVCVGPLKDNLSGASYTIRAAVNSRRAAKCLANVPRPMRADDVLPERALLGDDDARRELYENVYQVLRGDDDRNPLLLTLSTFLRSGNALDVTARELNVHPNTVRYRLKRSVEVTGWDPMDPREAYVLLTAIKIGLMLDE</sequence>
<dbReference type="InterPro" id="IPR041522">
    <property type="entry name" value="CdaR_GGDEF"/>
</dbReference>
<dbReference type="OrthoDB" id="3246591at2"/>